<reference evidence="1" key="1">
    <citation type="submission" date="2013-10" db="EMBL/GenBank/DDBJ databases">
        <authorList>
            <person name="Crossman L."/>
        </authorList>
    </citation>
    <scope>NUCLEOTIDE SEQUENCE</scope>
</reference>
<dbReference type="GO" id="GO:0016740">
    <property type="term" value="F:transferase activity"/>
    <property type="evidence" value="ECO:0007669"/>
    <property type="project" value="UniProtKB-KW"/>
</dbReference>
<reference evidence="1" key="2">
    <citation type="journal article" date="2014" name="Genome Announc.">
        <title>Draft Genome Sequence of a Novel Lactobacillus salivarius Strain Isolated from Piglet.</title>
        <authorList>
            <person name="Mackenzie D.A."/>
            <person name="McLay K."/>
            <person name="Roos S."/>
            <person name="Walter J."/>
            <person name="Swarbreck D."/>
            <person name="Drou N."/>
            <person name="Crossman L.C."/>
            <person name="Juge N."/>
        </authorList>
    </citation>
    <scope>NUCLEOTIDE SEQUENCE [LARGE SCALE GENOMIC DNA]</scope>
    <source>
        <strain>cp400</strain>
    </source>
</reference>
<gene>
    <name evidence="1" type="ORF">LSCP400_12201</name>
</gene>
<dbReference type="Gene3D" id="3.40.630.30">
    <property type="match status" value="1"/>
</dbReference>
<organism evidence="1">
    <name type="scientific">Ligilactobacillus salivarius cp400</name>
    <dbReference type="NCBI Taxonomy" id="1273133"/>
    <lineage>
        <taxon>Bacteria</taxon>
        <taxon>Bacillati</taxon>
        <taxon>Bacillota</taxon>
        <taxon>Bacilli</taxon>
        <taxon>Lactobacillales</taxon>
        <taxon>Lactobacillaceae</taxon>
        <taxon>Ligilactobacillus</taxon>
    </lineage>
</organism>
<accession>V6DKY0</accession>
<sequence length="72" mass="8484">MKIWLEGNLNAHPFVDRKYWINNFEMVRDALQQSEIIVIEDKSQIIGFVGMQNTYLAEIFVKNKFRRHGGGK</sequence>
<dbReference type="AlphaFoldDB" id="V6DKY0"/>
<dbReference type="EMBL" id="CBVR010000017">
    <property type="protein sequence ID" value="CDK35412.1"/>
    <property type="molecule type" value="Genomic_DNA"/>
</dbReference>
<comment type="caution">
    <text evidence="1">The sequence shown here is derived from an EMBL/GenBank/DDBJ whole genome shotgun (WGS) entry which is preliminary data.</text>
</comment>
<name>V6DKY0_9LACO</name>
<protein>
    <submittedName>
        <fullName evidence="1">Acetyltransferase, GNAT family</fullName>
    </submittedName>
</protein>
<dbReference type="SUPFAM" id="SSF55729">
    <property type="entry name" value="Acyl-CoA N-acyltransferases (Nat)"/>
    <property type="match status" value="1"/>
</dbReference>
<dbReference type="CDD" id="cd04301">
    <property type="entry name" value="NAT_SF"/>
    <property type="match status" value="1"/>
</dbReference>
<dbReference type="InterPro" id="IPR016181">
    <property type="entry name" value="Acyl_CoA_acyltransferase"/>
</dbReference>
<keyword evidence="1" id="KW-0808">Transferase</keyword>
<proteinExistence type="predicted"/>
<evidence type="ECO:0000313" key="1">
    <source>
        <dbReference type="EMBL" id="CDK35412.1"/>
    </source>
</evidence>